<dbReference type="AlphaFoldDB" id="A0AAW1IFG5"/>
<dbReference type="Proteomes" id="UP001458880">
    <property type="component" value="Unassembled WGS sequence"/>
</dbReference>
<keyword evidence="2" id="KW-1185">Reference proteome</keyword>
<evidence type="ECO:0000313" key="2">
    <source>
        <dbReference type="Proteomes" id="UP001458880"/>
    </source>
</evidence>
<dbReference type="EMBL" id="JASPKY010000598">
    <property type="protein sequence ID" value="KAK9688258.1"/>
    <property type="molecule type" value="Genomic_DNA"/>
</dbReference>
<evidence type="ECO:0000313" key="1">
    <source>
        <dbReference type="EMBL" id="KAK9688258.1"/>
    </source>
</evidence>
<reference evidence="1 2" key="1">
    <citation type="journal article" date="2024" name="BMC Genomics">
        <title>De novo assembly and annotation of Popillia japonica's genome with initial clues to its potential as an invasive pest.</title>
        <authorList>
            <person name="Cucini C."/>
            <person name="Boschi S."/>
            <person name="Funari R."/>
            <person name="Cardaioli E."/>
            <person name="Iannotti N."/>
            <person name="Marturano G."/>
            <person name="Paoli F."/>
            <person name="Bruttini M."/>
            <person name="Carapelli A."/>
            <person name="Frati F."/>
            <person name="Nardi F."/>
        </authorList>
    </citation>
    <scope>NUCLEOTIDE SEQUENCE [LARGE SCALE GENOMIC DNA]</scope>
    <source>
        <strain evidence="1">DMR45628</strain>
    </source>
</reference>
<proteinExistence type="predicted"/>
<gene>
    <name evidence="1" type="ORF">QE152_g35679</name>
</gene>
<sequence>MPHKRLTTRDTLKSYQICISPPAFTSDFGQRRKRQSSTATNRWERAAPDSLPICCVTRRKQKHYDDEFHCHTTLYSKIWREDQRNPVL</sequence>
<accession>A0AAW1IFG5</accession>
<protein>
    <submittedName>
        <fullName evidence="1">Uncharacterized protein</fullName>
    </submittedName>
</protein>
<comment type="caution">
    <text evidence="1">The sequence shown here is derived from an EMBL/GenBank/DDBJ whole genome shotgun (WGS) entry which is preliminary data.</text>
</comment>
<organism evidence="1 2">
    <name type="scientific">Popillia japonica</name>
    <name type="common">Japanese beetle</name>
    <dbReference type="NCBI Taxonomy" id="7064"/>
    <lineage>
        <taxon>Eukaryota</taxon>
        <taxon>Metazoa</taxon>
        <taxon>Ecdysozoa</taxon>
        <taxon>Arthropoda</taxon>
        <taxon>Hexapoda</taxon>
        <taxon>Insecta</taxon>
        <taxon>Pterygota</taxon>
        <taxon>Neoptera</taxon>
        <taxon>Endopterygota</taxon>
        <taxon>Coleoptera</taxon>
        <taxon>Polyphaga</taxon>
        <taxon>Scarabaeiformia</taxon>
        <taxon>Scarabaeidae</taxon>
        <taxon>Rutelinae</taxon>
        <taxon>Popillia</taxon>
    </lineage>
</organism>
<name>A0AAW1IFG5_POPJA</name>